<proteinExistence type="predicted"/>
<dbReference type="EMBL" id="SMLD01000129">
    <property type="protein sequence ID" value="TDE36865.1"/>
    <property type="molecule type" value="Genomic_DNA"/>
</dbReference>
<protein>
    <submittedName>
        <fullName evidence="2">Uncharacterized protein</fullName>
    </submittedName>
</protein>
<evidence type="ECO:0000313" key="2">
    <source>
        <dbReference type="EMBL" id="TDE36865.1"/>
    </source>
</evidence>
<accession>A0A4R5EPZ2</accession>
<comment type="caution">
    <text evidence="2">The sequence shown here is derived from an EMBL/GenBank/DDBJ whole genome shotgun (WGS) entry which is preliminary data.</text>
</comment>
<feature type="chain" id="PRO_5020453151" evidence="1">
    <location>
        <begin position="28"/>
        <end position="88"/>
    </location>
</feature>
<dbReference type="Proteomes" id="UP000295136">
    <property type="component" value="Unassembled WGS sequence"/>
</dbReference>
<dbReference type="AlphaFoldDB" id="A0A4R5EPZ2"/>
<evidence type="ECO:0000313" key="3">
    <source>
        <dbReference type="Proteomes" id="UP000295136"/>
    </source>
</evidence>
<keyword evidence="1" id="KW-0732">Signal</keyword>
<evidence type="ECO:0000256" key="1">
    <source>
        <dbReference type="SAM" id="SignalP"/>
    </source>
</evidence>
<organism evidence="2 3">
    <name type="scientific">Nonomuraea mesophila</name>
    <dbReference type="NCBI Taxonomy" id="2530382"/>
    <lineage>
        <taxon>Bacteria</taxon>
        <taxon>Bacillati</taxon>
        <taxon>Actinomycetota</taxon>
        <taxon>Actinomycetes</taxon>
        <taxon>Streptosporangiales</taxon>
        <taxon>Streptosporangiaceae</taxon>
        <taxon>Nonomuraea</taxon>
    </lineage>
</organism>
<name>A0A4R5EPZ2_9ACTN</name>
<dbReference type="PROSITE" id="PS51257">
    <property type="entry name" value="PROKAR_LIPOPROTEIN"/>
    <property type="match status" value="1"/>
</dbReference>
<keyword evidence="3" id="KW-1185">Reference proteome</keyword>
<reference evidence="2 3" key="1">
    <citation type="submission" date="2019-03" db="EMBL/GenBank/DDBJ databases">
        <title>Draft genome sequences of novel Actinobacteria.</title>
        <authorList>
            <person name="Sahin N."/>
            <person name="Ay H."/>
            <person name="Saygin H."/>
        </authorList>
    </citation>
    <scope>NUCLEOTIDE SEQUENCE [LARGE SCALE GENOMIC DNA]</scope>
    <source>
        <strain evidence="2 3">6K102</strain>
    </source>
</reference>
<sequence length="88" mass="8647">MHLTKKATAAMLIAGACVAGTSGAAFATPERAELPGVVSIGAGDVPVATAAAGSLCVYQARDTRRDGTVSAPVTTTCATTAVTSAPRR</sequence>
<dbReference type="RefSeq" id="WP_132637263.1">
    <property type="nucleotide sequence ID" value="NZ_SMLD01000129.1"/>
</dbReference>
<gene>
    <name evidence="2" type="ORF">E1295_34815</name>
</gene>
<feature type="signal peptide" evidence="1">
    <location>
        <begin position="1"/>
        <end position="27"/>
    </location>
</feature>